<protein>
    <submittedName>
        <fullName evidence="3">Glucose 1-dehydrogenase</fullName>
        <ecNumber evidence="3">1.1.1.47</ecNumber>
    </submittedName>
</protein>
<dbReference type="Pfam" id="PF13561">
    <property type="entry name" value="adh_short_C2"/>
    <property type="match status" value="1"/>
</dbReference>
<evidence type="ECO:0000256" key="1">
    <source>
        <dbReference type="ARBA" id="ARBA00006484"/>
    </source>
</evidence>
<gene>
    <name evidence="3" type="ORF">G6M46_12450</name>
</gene>
<keyword evidence="2 3" id="KW-0560">Oxidoreductase</keyword>
<proteinExistence type="inferred from homology"/>
<dbReference type="InterPro" id="IPR020904">
    <property type="entry name" value="Sc_DH/Rdtase_CS"/>
</dbReference>
<dbReference type="InterPro" id="IPR002347">
    <property type="entry name" value="SDR_fam"/>
</dbReference>
<dbReference type="PRINTS" id="PR00080">
    <property type="entry name" value="SDRFAMILY"/>
</dbReference>
<name>A0A1B9UZ48_AGRTU</name>
<dbReference type="SUPFAM" id="SSF51735">
    <property type="entry name" value="NAD(P)-binding Rossmann-fold domains"/>
    <property type="match status" value="1"/>
</dbReference>
<dbReference type="EC" id="1.1.1.47" evidence="3"/>
<dbReference type="Proteomes" id="UP000702952">
    <property type="component" value="Unassembled WGS sequence"/>
</dbReference>
<dbReference type="NCBIfam" id="NF005559">
    <property type="entry name" value="PRK07231.1"/>
    <property type="match status" value="1"/>
</dbReference>
<accession>A0A1B9UZ48</accession>
<evidence type="ECO:0000313" key="4">
    <source>
        <dbReference type="Proteomes" id="UP000702952"/>
    </source>
</evidence>
<evidence type="ECO:0000313" key="3">
    <source>
        <dbReference type="EMBL" id="NTC28974.1"/>
    </source>
</evidence>
<sequence length="240" mass="25489">MRLEGKVCIITGAARGIGRATTELFVKEGAKVHACDLSFDEAFEADNVITHSLDVTDFSNWEAVVNEVIAREGQIDVLFNNAGTVHSYDGIAEISIEDWHKVIAVNQTGPFYGMKLVIPHMKASGGGSIVNTSSIWGIAGAAGVAAYTASKAAVRHMSKNAALTYVGDNIRVNSLHPGIISTPMIDAQDTGITQSIVDITPMKRLGRPEEIAYGALFLASDESSYMTGAELVIDGGYTVP</sequence>
<dbReference type="Gene3D" id="3.40.50.720">
    <property type="entry name" value="NAD(P)-binding Rossmann-like Domain"/>
    <property type="match status" value="1"/>
</dbReference>
<dbReference type="AlphaFoldDB" id="A0A1B9UZ48"/>
<dbReference type="PANTHER" id="PTHR24321:SF8">
    <property type="entry name" value="ESTRADIOL 17-BETA-DEHYDROGENASE 8-RELATED"/>
    <property type="match status" value="1"/>
</dbReference>
<dbReference type="FunFam" id="3.40.50.720:FF:000084">
    <property type="entry name" value="Short-chain dehydrogenase reductase"/>
    <property type="match status" value="1"/>
</dbReference>
<reference evidence="3" key="1">
    <citation type="journal article" date="2020" name="Science">
        <title>Unexpected conservation and global transmission of agrobacterial virulence plasmids.</title>
        <authorList>
            <person name="Weisberg A.J."/>
            <person name="Davis E.W. 2nd"/>
            <person name="Tabima J."/>
            <person name="Belcher M.S."/>
            <person name="Miller M."/>
            <person name="Kuo C.H."/>
            <person name="Loper J.E."/>
            <person name="Grunwald N.J."/>
            <person name="Putnam M.L."/>
            <person name="Chang J.H."/>
        </authorList>
    </citation>
    <scope>NUCLEOTIDE SEQUENCE</scope>
    <source>
        <strain evidence="3">17-1853-1a</strain>
    </source>
</reference>
<dbReference type="GO" id="GO:0047936">
    <property type="term" value="F:glucose 1-dehydrogenase [NAD(P)+] activity"/>
    <property type="evidence" value="ECO:0007669"/>
    <property type="project" value="UniProtKB-EC"/>
</dbReference>
<dbReference type="RefSeq" id="WP_065661718.1">
    <property type="nucleotide sequence ID" value="NZ_JAAMAW010000021.1"/>
</dbReference>
<comment type="caution">
    <text evidence="3">The sequence shown here is derived from an EMBL/GenBank/DDBJ whole genome shotgun (WGS) entry which is preliminary data.</text>
</comment>
<comment type="similarity">
    <text evidence="1">Belongs to the short-chain dehydrogenases/reductases (SDR) family.</text>
</comment>
<dbReference type="InterPro" id="IPR036291">
    <property type="entry name" value="NAD(P)-bd_dom_sf"/>
</dbReference>
<organism evidence="3 4">
    <name type="scientific">Agrobacterium tumefaciens</name>
    <dbReference type="NCBI Taxonomy" id="358"/>
    <lineage>
        <taxon>Bacteria</taxon>
        <taxon>Pseudomonadati</taxon>
        <taxon>Pseudomonadota</taxon>
        <taxon>Alphaproteobacteria</taxon>
        <taxon>Hyphomicrobiales</taxon>
        <taxon>Rhizobiaceae</taxon>
        <taxon>Rhizobium/Agrobacterium group</taxon>
        <taxon>Agrobacterium</taxon>
        <taxon>Agrobacterium tumefaciens complex</taxon>
    </lineage>
</organism>
<dbReference type="PANTHER" id="PTHR24321">
    <property type="entry name" value="DEHYDROGENASES, SHORT CHAIN"/>
    <property type="match status" value="1"/>
</dbReference>
<dbReference type="PROSITE" id="PS00061">
    <property type="entry name" value="ADH_SHORT"/>
    <property type="match status" value="1"/>
</dbReference>
<evidence type="ECO:0000256" key="2">
    <source>
        <dbReference type="ARBA" id="ARBA00023002"/>
    </source>
</evidence>
<dbReference type="PRINTS" id="PR00081">
    <property type="entry name" value="GDHRDH"/>
</dbReference>
<dbReference type="EMBL" id="JAAMAY010000020">
    <property type="protein sequence ID" value="NTC28974.1"/>
    <property type="molecule type" value="Genomic_DNA"/>
</dbReference>